<evidence type="ECO:0000259" key="2">
    <source>
        <dbReference type="PROSITE" id="PS50128"/>
    </source>
</evidence>
<evidence type="ECO:0000313" key="5">
    <source>
        <dbReference type="Proteomes" id="UP000006813"/>
    </source>
</evidence>
<organism evidence="4 5">
    <name type="scientific">Heterocephalus glaber</name>
    <name type="common">Naked mole rat</name>
    <dbReference type="NCBI Taxonomy" id="10181"/>
    <lineage>
        <taxon>Eukaryota</taxon>
        <taxon>Metazoa</taxon>
        <taxon>Chordata</taxon>
        <taxon>Craniata</taxon>
        <taxon>Vertebrata</taxon>
        <taxon>Euteleostomi</taxon>
        <taxon>Mammalia</taxon>
        <taxon>Eutheria</taxon>
        <taxon>Euarchontoglires</taxon>
        <taxon>Glires</taxon>
        <taxon>Rodentia</taxon>
        <taxon>Hystricomorpha</taxon>
        <taxon>Bathyergidae</taxon>
        <taxon>Heterocephalus</taxon>
    </lineage>
</organism>
<dbReference type="GO" id="GO:0006396">
    <property type="term" value="P:RNA processing"/>
    <property type="evidence" value="ECO:0007669"/>
    <property type="project" value="InterPro"/>
</dbReference>
<dbReference type="GO" id="GO:0006874">
    <property type="term" value="P:intracellular calcium ion homeostasis"/>
    <property type="evidence" value="ECO:0007669"/>
    <property type="project" value="TreeGrafter"/>
</dbReference>
<dbReference type="PROSITE" id="PS50128">
    <property type="entry name" value="SURP"/>
    <property type="match status" value="1"/>
</dbReference>
<evidence type="ECO:0000259" key="3">
    <source>
        <dbReference type="PROSITE" id="PS51391"/>
    </source>
</evidence>
<dbReference type="FunFam" id="1.10.10.790:FF:000007">
    <property type="entry name" value="Calcium homeostasis endoplasmic reticulum protein"/>
    <property type="match status" value="1"/>
</dbReference>
<feature type="region of interest" description="Disordered" evidence="1">
    <location>
        <begin position="556"/>
        <end position="647"/>
    </location>
</feature>
<dbReference type="GO" id="GO:0003723">
    <property type="term" value="F:RNA binding"/>
    <property type="evidence" value="ECO:0007669"/>
    <property type="project" value="InterPro"/>
</dbReference>
<dbReference type="AlphaFoldDB" id="G5C2W0"/>
<evidence type="ECO:0000256" key="1">
    <source>
        <dbReference type="SAM" id="MobiDB-lite"/>
    </source>
</evidence>
<dbReference type="InterPro" id="IPR035967">
    <property type="entry name" value="SWAP/Surp_sf"/>
</dbReference>
<feature type="domain" description="CID" evidence="3">
    <location>
        <begin position="77"/>
        <end position="283"/>
    </location>
</feature>
<dbReference type="Gene3D" id="1.10.10.790">
    <property type="entry name" value="Surp module"/>
    <property type="match status" value="1"/>
</dbReference>
<feature type="domain" description="SURP motif" evidence="2">
    <location>
        <begin position="13"/>
        <end position="55"/>
    </location>
</feature>
<dbReference type="Gene3D" id="1.25.40.90">
    <property type="match status" value="1"/>
</dbReference>
<dbReference type="InParanoid" id="G5C2W0"/>
<feature type="non-terminal residue" evidence="4">
    <location>
        <position position="1"/>
    </location>
</feature>
<proteinExistence type="predicted"/>
<dbReference type="Pfam" id="PF01805">
    <property type="entry name" value="Surp"/>
    <property type="match status" value="1"/>
</dbReference>
<dbReference type="InterPro" id="IPR006569">
    <property type="entry name" value="CID_dom"/>
</dbReference>
<dbReference type="SUPFAM" id="SSF109905">
    <property type="entry name" value="Surp module (SWAP domain)"/>
    <property type="match status" value="1"/>
</dbReference>
<sequence>MQVPDRDQELRNVIDKLAQFVARNGPEFEKMTMEKQKDNPKFSFLFGGEFYSYYKCKLALEQQQPQGTPSVDELIQQSQWNLQQQEQHLLALRQEQVTAAVAHAVEQQMQKLLEETQLDMNEFDNLLQPIIDTCTKDAISAEPGSPGLRSADPPPLPVRMCTRPSLAPAVAPWRALNAKSPPHCELMAGHLRNRITADGAHFELRLHLIYLINDVLHHCQRKQARELLAALQKVVVPIYCTSFLAVEEDKQQKIARLLQLWEKNGYFDDSIIQQLQSPALGLGQYQATLVSEYSSVVQPVQLAFQQQIQTLKTQHEEFVSSLAQQQQQHTLAQQQQQQQVQMPQLEPEVKATPPPPAPAPPPAPTPTPAIPPTTQPDDSKPPIQMPSSSEYDTAGAVQDPGAAGPRGPGPHEQIPPTKPSGTRSPPGASSRYDRGWCGPRPCPPPRPKSQLAGGGGRDAWVRWGGGRWQGPDALLVPNVPYFDLPAGLMAPLVKLEDHEYKPLDPKDIRLPPPMPPSERLLAAVEAFYSPPSHDRPRNSEGWEQNGLYEFFRAKMRARRRKGQEKRNSGPSRSRSRSKSRGRSSSRSNSRSSKSSASYSRSRSRSCSRSYSRSRSSSSAGLGSNSAPPIPDSRLGEENKGHQMLVKM</sequence>
<dbReference type="InterPro" id="IPR000061">
    <property type="entry name" value="Surp"/>
</dbReference>
<gene>
    <name evidence="4" type="ORF">GW7_08358</name>
</gene>
<protein>
    <submittedName>
        <fullName evidence="4">Calcium homeostasis endoplasmic reticulum protein</fullName>
    </submittedName>
</protein>
<dbReference type="STRING" id="10181.G5C2W0"/>
<dbReference type="eggNOG" id="KOG4368">
    <property type="taxonomic scope" value="Eukaryota"/>
</dbReference>
<dbReference type="PROSITE" id="PS51391">
    <property type="entry name" value="CID"/>
    <property type="match status" value="1"/>
</dbReference>
<feature type="region of interest" description="Disordered" evidence="1">
    <location>
        <begin position="329"/>
        <end position="459"/>
    </location>
</feature>
<dbReference type="Pfam" id="PF25127">
    <property type="entry name" value="DUF7819"/>
    <property type="match status" value="1"/>
</dbReference>
<name>G5C2W0_HETGA</name>
<feature type="compositionally biased region" description="Low complexity" evidence="1">
    <location>
        <begin position="584"/>
        <end position="619"/>
    </location>
</feature>
<evidence type="ECO:0000313" key="4">
    <source>
        <dbReference type="EMBL" id="EHB15871.1"/>
    </source>
</evidence>
<dbReference type="InterPro" id="IPR056721">
    <property type="entry name" value="DUF7819"/>
</dbReference>
<dbReference type="InterPro" id="IPR008942">
    <property type="entry name" value="ENTH_VHS"/>
</dbReference>
<feature type="compositionally biased region" description="Pro residues" evidence="1">
    <location>
        <begin position="352"/>
        <end position="374"/>
    </location>
</feature>
<dbReference type="SMART" id="SM00648">
    <property type="entry name" value="SWAP"/>
    <property type="match status" value="1"/>
</dbReference>
<dbReference type="EMBL" id="JH173130">
    <property type="protein sequence ID" value="EHB15871.1"/>
    <property type="molecule type" value="Genomic_DNA"/>
</dbReference>
<dbReference type="Proteomes" id="UP000006813">
    <property type="component" value="Unassembled WGS sequence"/>
</dbReference>
<dbReference type="Pfam" id="PF04818">
    <property type="entry name" value="CID"/>
    <property type="match status" value="1"/>
</dbReference>
<dbReference type="PANTHER" id="PTHR12323">
    <property type="entry name" value="SR-RELATED CTD ASSOCIATED FACTOR 6"/>
    <property type="match status" value="1"/>
</dbReference>
<dbReference type="GO" id="GO:0048471">
    <property type="term" value="C:perinuclear region of cytoplasm"/>
    <property type="evidence" value="ECO:0007669"/>
    <property type="project" value="TreeGrafter"/>
</dbReference>
<feature type="compositionally biased region" description="Low complexity" evidence="1">
    <location>
        <begin position="329"/>
        <end position="344"/>
    </location>
</feature>
<reference evidence="4 5" key="1">
    <citation type="journal article" date="2011" name="Nature">
        <title>Genome sequencing reveals insights into physiology and longevity of the naked mole rat.</title>
        <authorList>
            <person name="Kim E.B."/>
            <person name="Fang X."/>
            <person name="Fushan A.A."/>
            <person name="Huang Z."/>
            <person name="Lobanov A.V."/>
            <person name="Han L."/>
            <person name="Marino S.M."/>
            <person name="Sun X."/>
            <person name="Turanov A.A."/>
            <person name="Yang P."/>
            <person name="Yim S.H."/>
            <person name="Zhao X."/>
            <person name="Kasaikina M.V."/>
            <person name="Stoletzki N."/>
            <person name="Peng C."/>
            <person name="Polak P."/>
            <person name="Xiong Z."/>
            <person name="Kiezun A."/>
            <person name="Zhu Y."/>
            <person name="Chen Y."/>
            <person name="Kryukov G.V."/>
            <person name="Zhang Q."/>
            <person name="Peshkin L."/>
            <person name="Yang L."/>
            <person name="Bronson R.T."/>
            <person name="Buffenstein R."/>
            <person name="Wang B."/>
            <person name="Han C."/>
            <person name="Li Q."/>
            <person name="Chen L."/>
            <person name="Zhao W."/>
            <person name="Sunyaev S.R."/>
            <person name="Park T.J."/>
            <person name="Zhang G."/>
            <person name="Wang J."/>
            <person name="Gladyshev V.N."/>
        </authorList>
    </citation>
    <scope>NUCLEOTIDE SEQUENCE [LARGE SCALE GENOMIC DNA]</scope>
</reference>
<accession>G5C2W0</accession>
<feature type="compositionally biased region" description="Basic residues" evidence="1">
    <location>
        <begin position="573"/>
        <end position="583"/>
    </location>
</feature>
<dbReference type="FunCoup" id="G5C2W0">
    <property type="interactions" value="3086"/>
</dbReference>
<dbReference type="PANTHER" id="PTHR12323:SF0">
    <property type="entry name" value="CALCIUM HOMEOSTASIS ENDOPLASMIC RETICULUM PROTEIN"/>
    <property type="match status" value="1"/>
</dbReference>
<dbReference type="SUPFAM" id="SSF48464">
    <property type="entry name" value="ENTH/VHS domain"/>
    <property type="match status" value="1"/>
</dbReference>